<dbReference type="Proteomes" id="UP000198804">
    <property type="component" value="Unassembled WGS sequence"/>
</dbReference>
<feature type="compositionally biased region" description="Polar residues" evidence="2">
    <location>
        <begin position="8"/>
        <end position="33"/>
    </location>
</feature>
<keyword evidence="1" id="KW-0175">Coiled coil</keyword>
<evidence type="ECO:0000256" key="3">
    <source>
        <dbReference type="SAM" id="Phobius"/>
    </source>
</evidence>
<evidence type="ECO:0000256" key="2">
    <source>
        <dbReference type="SAM" id="MobiDB-lite"/>
    </source>
</evidence>
<evidence type="ECO:0000256" key="1">
    <source>
        <dbReference type="SAM" id="Coils"/>
    </source>
</evidence>
<name>A0A1I4J2T7_9HYPH</name>
<keyword evidence="3" id="KW-1133">Transmembrane helix</keyword>
<feature type="region of interest" description="Disordered" evidence="2">
    <location>
        <begin position="1"/>
        <end position="57"/>
    </location>
</feature>
<reference evidence="5" key="1">
    <citation type="submission" date="2016-10" db="EMBL/GenBank/DDBJ databases">
        <authorList>
            <person name="Varghese N."/>
            <person name="Submissions S."/>
        </authorList>
    </citation>
    <scope>NUCLEOTIDE SEQUENCE [LARGE SCALE GENOMIC DNA]</scope>
    <source>
        <strain evidence="5">CGMCC 1.6474</strain>
    </source>
</reference>
<sequence>MPAASRMNGASASLQNNGVHAMTETSPTKSSGTDFIPTTPPPAATVTPAPAPAPAIGKADLPAASAVNHADQLARIEDKAARIEDKYARSEALLSRVEDKVENASSRMNEAARQADLASLRGEVRGMADRINRLPGTGALVLTALITAVLTVALMVAVQRANLDKLLPPSLGGQPQTTSNP</sequence>
<accession>A0A1I4J2T7</accession>
<evidence type="ECO:0000313" key="5">
    <source>
        <dbReference type="Proteomes" id="UP000198804"/>
    </source>
</evidence>
<dbReference type="AlphaFoldDB" id="A0A1I4J2T7"/>
<feature type="coiled-coil region" evidence="1">
    <location>
        <begin position="66"/>
        <end position="114"/>
    </location>
</feature>
<protein>
    <submittedName>
        <fullName evidence="4">Uncharacterized protein</fullName>
    </submittedName>
</protein>
<feature type="transmembrane region" description="Helical" evidence="3">
    <location>
        <begin position="137"/>
        <end position="158"/>
    </location>
</feature>
<dbReference type="STRING" id="414703.SAMN04488125_1199"/>
<keyword evidence="3" id="KW-0472">Membrane</keyword>
<feature type="compositionally biased region" description="Pro residues" evidence="2">
    <location>
        <begin position="38"/>
        <end position="53"/>
    </location>
</feature>
<dbReference type="EMBL" id="FOSV01000019">
    <property type="protein sequence ID" value="SFL60932.1"/>
    <property type="molecule type" value="Genomic_DNA"/>
</dbReference>
<organism evidence="4 5">
    <name type="scientific">Methylorubrum salsuginis</name>
    <dbReference type="NCBI Taxonomy" id="414703"/>
    <lineage>
        <taxon>Bacteria</taxon>
        <taxon>Pseudomonadati</taxon>
        <taxon>Pseudomonadota</taxon>
        <taxon>Alphaproteobacteria</taxon>
        <taxon>Hyphomicrobiales</taxon>
        <taxon>Methylobacteriaceae</taxon>
        <taxon>Methylorubrum</taxon>
    </lineage>
</organism>
<evidence type="ECO:0000313" key="4">
    <source>
        <dbReference type="EMBL" id="SFL60932.1"/>
    </source>
</evidence>
<keyword evidence="3" id="KW-0812">Transmembrane</keyword>
<keyword evidence="5" id="KW-1185">Reference proteome</keyword>
<proteinExistence type="predicted"/>
<gene>
    <name evidence="4" type="ORF">SAMN04488125_1199</name>
</gene>